<gene>
    <name evidence="2" type="ORF">MM415A01080_0017</name>
</gene>
<dbReference type="AlphaFoldDB" id="A0A6M3K982"/>
<feature type="compositionally biased region" description="Basic and acidic residues" evidence="1">
    <location>
        <begin position="167"/>
        <end position="182"/>
    </location>
</feature>
<dbReference type="EMBL" id="MT142333">
    <property type="protein sequence ID" value="QJA78370.1"/>
    <property type="molecule type" value="Genomic_DNA"/>
</dbReference>
<feature type="region of interest" description="Disordered" evidence="1">
    <location>
        <begin position="1"/>
        <end position="29"/>
    </location>
</feature>
<proteinExistence type="predicted"/>
<evidence type="ECO:0000256" key="1">
    <source>
        <dbReference type="SAM" id="MobiDB-lite"/>
    </source>
</evidence>
<evidence type="ECO:0000313" key="2">
    <source>
        <dbReference type="EMBL" id="QJA78370.1"/>
    </source>
</evidence>
<feature type="region of interest" description="Disordered" evidence="1">
    <location>
        <begin position="215"/>
        <end position="234"/>
    </location>
</feature>
<organism evidence="2">
    <name type="scientific">viral metagenome</name>
    <dbReference type="NCBI Taxonomy" id="1070528"/>
    <lineage>
        <taxon>unclassified sequences</taxon>
        <taxon>metagenomes</taxon>
        <taxon>organismal metagenomes</taxon>
    </lineage>
</organism>
<reference evidence="2" key="1">
    <citation type="submission" date="2020-03" db="EMBL/GenBank/DDBJ databases">
        <title>The deep terrestrial virosphere.</title>
        <authorList>
            <person name="Holmfeldt K."/>
            <person name="Nilsson E."/>
            <person name="Simone D."/>
            <person name="Lopez-Fernandez M."/>
            <person name="Wu X."/>
            <person name="de Brujin I."/>
            <person name="Lundin D."/>
            <person name="Andersson A."/>
            <person name="Bertilsson S."/>
            <person name="Dopson M."/>
        </authorList>
    </citation>
    <scope>NUCLEOTIDE SEQUENCE</scope>
    <source>
        <strain evidence="2">MM415A01080</strain>
    </source>
</reference>
<accession>A0A6M3K982</accession>
<protein>
    <submittedName>
        <fullName evidence="2">Uncharacterized protein</fullName>
    </submittedName>
</protein>
<feature type="region of interest" description="Disordered" evidence="1">
    <location>
        <begin position="167"/>
        <end position="189"/>
    </location>
</feature>
<feature type="compositionally biased region" description="Gly residues" evidence="1">
    <location>
        <begin position="19"/>
        <end position="29"/>
    </location>
</feature>
<sequence length="272" mass="29354">MTDQNQQYWDDFDSAAKAEGGGGGGGGSIGKGRVDTGFKVYASGFKGHETFFSCAPGKKGERAVAKAKAMKFIEEHGVERNGDPAKPDYGIQITRYKESTFNKGIAVEWQNDLYNNVAIWPTAATEVVIPSLKEHGVLPPWEGWFRVSFRPDPYFTTKMEKYLADSGKTEADLTDSEKRDGGMTDENQDGTPRFKLVAYVAEVYANEAAAMAAVGSQDSGEGEGDSGGVPAGLKPEDWAEIQVMIKARKNAGATSAELSRTFGLPEDVIESV</sequence>
<name>A0A6M3K982_9ZZZZ</name>